<dbReference type="InterPro" id="IPR036264">
    <property type="entry name" value="Bact_exopeptidase_dim_dom"/>
</dbReference>
<feature type="binding site" evidence="10">
    <location>
        <position position="112"/>
    </location>
    <ligand>
        <name>Zn(2+)</name>
        <dbReference type="ChEBI" id="CHEBI:29105"/>
        <label>1</label>
    </ligand>
</feature>
<dbReference type="SUPFAM" id="SSF55031">
    <property type="entry name" value="Bacterial exopeptidase dimerisation domain"/>
    <property type="match status" value="1"/>
</dbReference>
<organism evidence="12 13">
    <name type="scientific">Cinara cedri</name>
    <dbReference type="NCBI Taxonomy" id="506608"/>
    <lineage>
        <taxon>Eukaryota</taxon>
        <taxon>Metazoa</taxon>
        <taxon>Ecdysozoa</taxon>
        <taxon>Arthropoda</taxon>
        <taxon>Hexapoda</taxon>
        <taxon>Insecta</taxon>
        <taxon>Pterygota</taxon>
        <taxon>Neoptera</taxon>
        <taxon>Paraneoptera</taxon>
        <taxon>Hemiptera</taxon>
        <taxon>Sternorrhyncha</taxon>
        <taxon>Aphidomorpha</taxon>
        <taxon>Aphidoidea</taxon>
        <taxon>Aphididae</taxon>
        <taxon>Lachninae</taxon>
        <taxon>Cinara</taxon>
    </lineage>
</organism>
<evidence type="ECO:0000256" key="1">
    <source>
        <dbReference type="ARBA" id="ARBA00004496"/>
    </source>
</evidence>
<keyword evidence="5 10" id="KW-0479">Metal-binding</keyword>
<dbReference type="InterPro" id="IPR002933">
    <property type="entry name" value="Peptidase_M20"/>
</dbReference>
<sequence>MSSTRTLEHESVTIFRKYLRIPSVQPNVNYSECIRFLEEQSQRLGLPLNIYYITPEKPIVIITWVGQQPELPSLLLTSHMDVVPVYPECWTYNPFSAYKDENGNIFARGAQDMKCVGIQYLETIRKYITEQLKFNRTIHICFTPDEEIGSQFGMAKFVKTSEFSALNVGFALDEGKATPNEVFNVFYCERTVWDLVITCVGPTGHGSLLHENTAGEKIQYIINKFMNWREVEKNRLRNSNLGPGDVTTVNLTKIKGGCQINVVPNELSVGFDIRLAINVDIKQIERTVLEWCDNAGPGVTVQFKENPICVKPTKVDNSNPWWVAFKTECDKMNMKLNTCVATGGTDARFIRNEGIPALGFSPMNNTITLAHDHNEFINEKTFIKGLDIYYNIIKGLAQI</sequence>
<dbReference type="PROSITE" id="PS00759">
    <property type="entry name" value="ARGE_DAPE_CPG2_2"/>
    <property type="match status" value="1"/>
</dbReference>
<dbReference type="AlphaFoldDB" id="A0A5E4NA39"/>
<reference evidence="12 13" key="1">
    <citation type="submission" date="2019-08" db="EMBL/GenBank/DDBJ databases">
        <authorList>
            <person name="Alioto T."/>
            <person name="Alioto T."/>
            <person name="Gomez Garrido J."/>
        </authorList>
    </citation>
    <scope>NUCLEOTIDE SEQUENCE [LARGE SCALE GENOMIC DNA]</scope>
</reference>
<dbReference type="Gene3D" id="3.30.70.360">
    <property type="match status" value="1"/>
</dbReference>
<dbReference type="InterPro" id="IPR052083">
    <property type="entry name" value="Aminoacylase-1_M20A"/>
</dbReference>
<evidence type="ECO:0000313" key="13">
    <source>
        <dbReference type="Proteomes" id="UP000325440"/>
    </source>
</evidence>
<dbReference type="SUPFAM" id="SSF53187">
    <property type="entry name" value="Zn-dependent exopeptidases"/>
    <property type="match status" value="1"/>
</dbReference>
<dbReference type="Pfam" id="PF07687">
    <property type="entry name" value="M20_dimer"/>
    <property type="match status" value="1"/>
</dbReference>
<dbReference type="GO" id="GO:0006520">
    <property type="term" value="P:amino acid metabolic process"/>
    <property type="evidence" value="ECO:0007669"/>
    <property type="project" value="InterPro"/>
</dbReference>
<gene>
    <name evidence="12" type="ORF">CINCED_3A024193</name>
</gene>
<proteinExistence type="inferred from homology"/>
<dbReference type="PANTHER" id="PTHR45892">
    <property type="entry name" value="AMINOACYLASE-1"/>
    <property type="match status" value="1"/>
</dbReference>
<dbReference type="FunFam" id="3.30.70.360:FF:000005">
    <property type="entry name" value="Putative Aminoacylase-1"/>
    <property type="match status" value="1"/>
</dbReference>
<feature type="binding site" evidence="10">
    <location>
        <position position="174"/>
    </location>
    <ligand>
        <name>Zn(2+)</name>
        <dbReference type="ChEBI" id="CHEBI:29105"/>
        <label>1</label>
    </ligand>
</feature>
<comment type="cofactor">
    <cofactor evidence="10">
        <name>Zn(2+)</name>
        <dbReference type="ChEBI" id="CHEBI:29105"/>
    </cofactor>
    <text evidence="10">Binds 2 Zn(2+) ions per subunit.</text>
</comment>
<dbReference type="OrthoDB" id="3064516at2759"/>
<dbReference type="GO" id="GO:0046872">
    <property type="term" value="F:metal ion binding"/>
    <property type="evidence" value="ECO:0007669"/>
    <property type="project" value="UniProtKB-KW"/>
</dbReference>
<feature type="domain" description="Peptidase M20 dimerisation" evidence="11">
    <location>
        <begin position="193"/>
        <end position="297"/>
    </location>
</feature>
<accession>A0A5E4NA39</accession>
<name>A0A5E4NA39_9HEMI</name>
<dbReference type="EC" id="3.5.1.14" evidence="3"/>
<comment type="similarity">
    <text evidence="2">Belongs to the peptidase M20A family.</text>
</comment>
<feature type="binding site" evidence="10">
    <location>
        <position position="147"/>
    </location>
    <ligand>
        <name>Zn(2+)</name>
        <dbReference type="ChEBI" id="CHEBI:29105"/>
        <label>2</label>
    </ligand>
</feature>
<dbReference type="PIRSF" id="PIRSF036696">
    <property type="entry name" value="ACY-1"/>
    <property type="match status" value="1"/>
</dbReference>
<evidence type="ECO:0000313" key="12">
    <source>
        <dbReference type="EMBL" id="VVC39298.1"/>
    </source>
</evidence>
<dbReference type="GO" id="GO:0005737">
    <property type="term" value="C:cytoplasm"/>
    <property type="evidence" value="ECO:0007669"/>
    <property type="project" value="UniProtKB-SubCell"/>
</dbReference>
<dbReference type="InterPro" id="IPR011650">
    <property type="entry name" value="Peptidase_M20_dimer"/>
</dbReference>
<evidence type="ECO:0000256" key="10">
    <source>
        <dbReference type="PIRSR" id="PIRSR036696-2"/>
    </source>
</evidence>
<feature type="active site" description="Proton acceptor" evidence="9">
    <location>
        <position position="146"/>
    </location>
</feature>
<dbReference type="Pfam" id="PF01546">
    <property type="entry name" value="Peptidase_M20"/>
    <property type="match status" value="1"/>
</dbReference>
<protein>
    <recommendedName>
        <fullName evidence="3">N-acyl-aliphatic-L-amino acid amidohydrolase</fullName>
        <ecNumber evidence="3">3.5.1.14</ecNumber>
    </recommendedName>
    <alternativeName>
        <fullName evidence="8">N-acyl-L-amino-acid amidohydrolase</fullName>
    </alternativeName>
</protein>
<evidence type="ECO:0000256" key="5">
    <source>
        <dbReference type="ARBA" id="ARBA00022723"/>
    </source>
</evidence>
<dbReference type="InterPro" id="IPR001261">
    <property type="entry name" value="ArgE/DapE_CS"/>
</dbReference>
<evidence type="ECO:0000256" key="4">
    <source>
        <dbReference type="ARBA" id="ARBA00022490"/>
    </source>
</evidence>
<keyword evidence="4" id="KW-0963">Cytoplasm</keyword>
<dbReference type="Gene3D" id="3.40.630.10">
    <property type="entry name" value="Zn peptidases"/>
    <property type="match status" value="1"/>
</dbReference>
<evidence type="ECO:0000256" key="6">
    <source>
        <dbReference type="ARBA" id="ARBA00022801"/>
    </source>
</evidence>
<dbReference type="PROSITE" id="PS00758">
    <property type="entry name" value="ARGE_DAPE_CPG2_1"/>
    <property type="match status" value="1"/>
</dbReference>
<evidence type="ECO:0000256" key="7">
    <source>
        <dbReference type="ARBA" id="ARBA00022833"/>
    </source>
</evidence>
<feature type="binding site" evidence="10">
    <location>
        <position position="112"/>
    </location>
    <ligand>
        <name>Zn(2+)</name>
        <dbReference type="ChEBI" id="CHEBI:29105"/>
        <label>2</label>
    </ligand>
</feature>
<dbReference type="Gene3D" id="1.10.150.900">
    <property type="match status" value="1"/>
</dbReference>
<dbReference type="NCBIfam" id="TIGR01880">
    <property type="entry name" value="Ac-peptdase-euk"/>
    <property type="match status" value="1"/>
</dbReference>
<evidence type="ECO:0000256" key="9">
    <source>
        <dbReference type="PIRSR" id="PIRSR036696-1"/>
    </source>
</evidence>
<feature type="binding site" evidence="10">
    <location>
        <position position="371"/>
    </location>
    <ligand>
        <name>Zn(2+)</name>
        <dbReference type="ChEBI" id="CHEBI:29105"/>
        <label>2</label>
    </ligand>
</feature>
<keyword evidence="6" id="KW-0378">Hydrolase</keyword>
<keyword evidence="13" id="KW-1185">Reference proteome</keyword>
<comment type="subcellular location">
    <subcellularLocation>
        <location evidence="1">Cytoplasm</location>
    </subcellularLocation>
</comment>
<dbReference type="InterPro" id="IPR010159">
    <property type="entry name" value="N-acyl_aa_amidohydrolase"/>
</dbReference>
<dbReference type="GO" id="GO:0004046">
    <property type="term" value="F:aminoacylase activity"/>
    <property type="evidence" value="ECO:0007669"/>
    <property type="project" value="UniProtKB-EC"/>
</dbReference>
<keyword evidence="7 10" id="KW-0862">Zinc</keyword>
<evidence type="ECO:0000256" key="2">
    <source>
        <dbReference type="ARBA" id="ARBA00006247"/>
    </source>
</evidence>
<dbReference type="EMBL" id="CABPRJ010001894">
    <property type="protein sequence ID" value="VVC39298.1"/>
    <property type="molecule type" value="Genomic_DNA"/>
</dbReference>
<dbReference type="PANTHER" id="PTHR45892:SF1">
    <property type="entry name" value="AMINOACYLASE-1"/>
    <property type="match status" value="1"/>
</dbReference>
<dbReference type="FunFam" id="3.40.630.10:FF:000019">
    <property type="entry name" value="Aminoacylase 1"/>
    <property type="match status" value="1"/>
</dbReference>
<evidence type="ECO:0000259" key="11">
    <source>
        <dbReference type="Pfam" id="PF07687"/>
    </source>
</evidence>
<dbReference type="FunFam" id="1.10.150.900:FF:000001">
    <property type="entry name" value="Aminoacylase-1, putative"/>
    <property type="match status" value="1"/>
</dbReference>
<dbReference type="Proteomes" id="UP000325440">
    <property type="component" value="Unassembled WGS sequence"/>
</dbReference>
<evidence type="ECO:0000256" key="8">
    <source>
        <dbReference type="ARBA" id="ARBA00029656"/>
    </source>
</evidence>
<evidence type="ECO:0000256" key="3">
    <source>
        <dbReference type="ARBA" id="ARBA00011913"/>
    </source>
</evidence>
<feature type="active site" evidence="9">
    <location>
        <position position="81"/>
    </location>
</feature>
<feature type="binding site" evidence="10">
    <location>
        <position position="79"/>
    </location>
    <ligand>
        <name>Zn(2+)</name>
        <dbReference type="ChEBI" id="CHEBI:29105"/>
        <label>1</label>
    </ligand>
</feature>